<dbReference type="InterPro" id="IPR003598">
    <property type="entry name" value="Ig_sub2"/>
</dbReference>
<comment type="subcellular location">
    <subcellularLocation>
        <location evidence="1">Cell membrane</location>
        <topology evidence="1">Single-pass type I membrane protein</topology>
    </subcellularLocation>
    <subcellularLocation>
        <location evidence="2">Cell projection</location>
        <location evidence="2">Growth cone</location>
    </subcellularLocation>
</comment>
<dbReference type="InterPro" id="IPR013783">
    <property type="entry name" value="Ig-like_fold"/>
</dbReference>
<evidence type="ECO:0000256" key="2">
    <source>
        <dbReference type="ARBA" id="ARBA00004624"/>
    </source>
</evidence>
<organism evidence="22 23">
    <name type="scientific">Megalops atlanticus</name>
    <name type="common">Tarpon</name>
    <name type="synonym">Clupea gigantea</name>
    <dbReference type="NCBI Taxonomy" id="7932"/>
    <lineage>
        <taxon>Eukaryota</taxon>
        <taxon>Metazoa</taxon>
        <taxon>Chordata</taxon>
        <taxon>Craniata</taxon>
        <taxon>Vertebrata</taxon>
        <taxon>Euteleostomi</taxon>
        <taxon>Actinopterygii</taxon>
        <taxon>Neopterygii</taxon>
        <taxon>Teleostei</taxon>
        <taxon>Elopiformes</taxon>
        <taxon>Megalopidae</taxon>
        <taxon>Megalops</taxon>
    </lineage>
</organism>
<dbReference type="Pfam" id="PF13927">
    <property type="entry name" value="Ig_3"/>
    <property type="match status" value="4"/>
</dbReference>
<dbReference type="InterPro" id="IPR003961">
    <property type="entry name" value="FN3_dom"/>
</dbReference>
<dbReference type="Pfam" id="PF07679">
    <property type="entry name" value="I-set"/>
    <property type="match status" value="1"/>
</dbReference>
<evidence type="ECO:0000256" key="10">
    <source>
        <dbReference type="ARBA" id="ARBA00023136"/>
    </source>
</evidence>
<name>A0A9D3Q3X0_MEGAT</name>
<feature type="region of interest" description="Disordered" evidence="17">
    <location>
        <begin position="704"/>
        <end position="734"/>
    </location>
</feature>
<sequence length="1290" mass="142820">MPSVHRWQLQSRGQCASLPLLLLLLVIMVPGPALAAIHIPSLYQINDLKGPPVITTQPQSGTAFSVDDIILTCEASGNPPPTFRWVKDGKQFDPTSYPRVSTSKSSGTFFVASNGPISQYQGKYRCYASNELGTAVSNEVQIITENTPTLPKEKKVMKKVGEGESVVLVCDPPFSTIPPHIHWMDKKLRHIDQSERVTTGLDGSLYFAHVIPSDSRDDYTCNAQYIAARTILPKEPISLSVMPSNSVVQHRRPQLLRPSGTHSHHLALMGKELVLECLPEGLPTPRVQWLRKDRALSESDTTKMNFDRWLLFNNISQDDDGEYQCTATNKEGEATHTYTITVEAAPYWTKLPKSQLYAPGETVRLDCHAEGIPTPNVTWSINGNPISGIDPDPRLRVHVGTLILKDVKSSDTAVYQCEASNKHGNIMINTYINVIELPPQILTEDGEKYRVTEGQTALLKCDTFGSPLPKVTWEGGSSDLVLSNPRVSQLTSGVLQITNSSQEDSGLYTCSVLNSNLSIMAQLEVLNRTIIVLPPQPLRVRRGDSANLTCHALVDPRMNHVQMQWRKGRQKLFPSSSDDKYTFDDNSLKIVDVQPEDEAEYTCEFITNLDLASASASIIVVDRPDPPLHLKLSDLQDRSITLSWTPGDEHNSPIQEFVVESEELSLGEDRWREEMRVEGDIRQVEIQLQPFCTYRFRVTAVSELGSSDSSTPSEAYSTPPAAPDNNPTHVRSESIDPDSLVITWKEMDQQSFNGPGFQYRVLWRQAEGKGPNWQSNFTRAPPFIVHNTGTFTPFEIKVQAVNQKGEGPPPNPVIGYSGEDLPLAAPTDVRVEQVDSSTVLVRWEAVKRETVRGHLLGYKIHLRRLGSLDGRGHLRHRGRERRERGPEGDLDSRVVEVLGASRMEQEVGGLQLYSHYTLTVSAFNSKGEGPHSQPHTFHTPEGAPSPPASLEFDSPSETELVLHWKPPTQLNGVLIGYVLQYQEIVDSNDSPLRVQKIDDPMVSHFRLGSLDPHSRYRFYLLGRTAAGLGKALVKEAATLLDGGPPSNISLSLGETFVNLSWVPKERYRNIGFYIYYQRNSAGAPVEVSDEVNSTQSFYQLQGLQPGTHYLLNFIFSNNTFWKTDIRTEGPGLSEVQGGFATQGWFIGLISAIVLLLLVLLILCFIKRSKGGKYSVKDKEEGQVDSEARPMKDETFGEYSDNEEKRSASQPSLCVESKLGSEDSLAEYGDSVDIQFNEDGSFIGQYSGHRDGPGPGGPDSSGATSPINPTLMPPANLGIPNSVTGVLERGH</sequence>
<dbReference type="SMART" id="SM00406">
    <property type="entry name" value="IGv"/>
    <property type="match status" value="2"/>
</dbReference>
<evidence type="ECO:0000256" key="18">
    <source>
        <dbReference type="SAM" id="Phobius"/>
    </source>
</evidence>
<evidence type="ECO:0000256" key="7">
    <source>
        <dbReference type="ARBA" id="ARBA00022737"/>
    </source>
</evidence>
<feature type="region of interest" description="Disordered" evidence="17">
    <location>
        <begin position="1242"/>
        <end position="1290"/>
    </location>
</feature>
<feature type="compositionally biased region" description="Polar residues" evidence="17">
    <location>
        <begin position="704"/>
        <end position="716"/>
    </location>
</feature>
<dbReference type="SMART" id="SM00409">
    <property type="entry name" value="IG"/>
    <property type="match status" value="6"/>
</dbReference>
<dbReference type="InterPro" id="IPR007110">
    <property type="entry name" value="Ig-like_dom"/>
</dbReference>
<dbReference type="FunFam" id="2.60.40.10:FF:000057">
    <property type="entry name" value="neural cell adhesion molecule L1"/>
    <property type="match status" value="1"/>
</dbReference>
<evidence type="ECO:0000256" key="6">
    <source>
        <dbReference type="ARBA" id="ARBA00022729"/>
    </source>
</evidence>
<feature type="domain" description="Fibronectin type-III" evidence="21">
    <location>
        <begin position="726"/>
        <end position="820"/>
    </location>
</feature>
<evidence type="ECO:0000256" key="3">
    <source>
        <dbReference type="ARBA" id="ARBA00008588"/>
    </source>
</evidence>
<dbReference type="SMART" id="SM00060">
    <property type="entry name" value="FN3"/>
    <property type="match status" value="5"/>
</dbReference>
<evidence type="ECO:0000256" key="12">
    <source>
        <dbReference type="ARBA" id="ARBA00023180"/>
    </source>
</evidence>
<dbReference type="GO" id="GO:0005886">
    <property type="term" value="C:plasma membrane"/>
    <property type="evidence" value="ECO:0007669"/>
    <property type="project" value="UniProtKB-SubCell"/>
</dbReference>
<proteinExistence type="inferred from homology"/>
<evidence type="ECO:0000256" key="17">
    <source>
        <dbReference type="SAM" id="MobiDB-lite"/>
    </source>
</evidence>
<feature type="compositionally biased region" description="Basic and acidic residues" evidence="17">
    <location>
        <begin position="880"/>
        <end position="889"/>
    </location>
</feature>
<keyword evidence="11" id="KW-1015">Disulfide bond</keyword>
<dbReference type="PANTHER" id="PTHR44170">
    <property type="entry name" value="PROTEIN SIDEKICK"/>
    <property type="match status" value="1"/>
</dbReference>
<dbReference type="PROSITE" id="PS50853">
    <property type="entry name" value="FN3"/>
    <property type="match status" value="5"/>
</dbReference>
<feature type="region of interest" description="Disordered" evidence="17">
    <location>
        <begin position="870"/>
        <end position="889"/>
    </location>
</feature>
<evidence type="ECO:0000256" key="16">
    <source>
        <dbReference type="ARBA" id="ARBA00074488"/>
    </source>
</evidence>
<dbReference type="SMART" id="SM00408">
    <property type="entry name" value="IGc2"/>
    <property type="match status" value="5"/>
</dbReference>
<evidence type="ECO:0000259" key="21">
    <source>
        <dbReference type="PROSITE" id="PS50853"/>
    </source>
</evidence>
<dbReference type="FunFam" id="2.60.40.10:FF:000367">
    <property type="entry name" value="Neural cell adhesion molecule L1-like protein"/>
    <property type="match status" value="1"/>
</dbReference>
<dbReference type="FunFam" id="2.60.40.10:FF:000028">
    <property type="entry name" value="Neuronal cell adhesion molecule"/>
    <property type="match status" value="1"/>
</dbReference>
<dbReference type="Pfam" id="PF13882">
    <property type="entry name" value="Bravo_FIGEY"/>
    <property type="match status" value="1"/>
</dbReference>
<protein>
    <recommendedName>
        <fullName evidence="16">Neural cell adhesion molecule L1</fullName>
    </recommendedName>
</protein>
<evidence type="ECO:0000313" key="23">
    <source>
        <dbReference type="Proteomes" id="UP001046870"/>
    </source>
</evidence>
<feature type="domain" description="Ig-like" evidence="20">
    <location>
        <begin position="346"/>
        <end position="433"/>
    </location>
</feature>
<dbReference type="GO" id="GO:0098609">
    <property type="term" value="P:cell-cell adhesion"/>
    <property type="evidence" value="ECO:0007669"/>
    <property type="project" value="TreeGrafter"/>
</dbReference>
<dbReference type="InterPro" id="IPR013098">
    <property type="entry name" value="Ig_I-set"/>
</dbReference>
<comment type="function">
    <text evidence="15">Neural cell adhesion molecule involved in the dynamics of cell adhesion and in the generation of transmembrane signals at tyrosine kinase receptors. During brain development, critical in multiple processes, including neuronal migration, axonal growth and fasciculation, and synaptogenesis. In the mature brain, plays a role in the dynamics of neuronal structure and function, including synaptic plasticity.</text>
</comment>
<feature type="compositionally biased region" description="Basic and acidic residues" evidence="17">
    <location>
        <begin position="1175"/>
        <end position="1194"/>
    </location>
</feature>
<keyword evidence="4" id="KW-1003">Cell membrane</keyword>
<feature type="region of interest" description="Disordered" evidence="17">
    <location>
        <begin position="925"/>
        <end position="952"/>
    </location>
</feature>
<evidence type="ECO:0000256" key="19">
    <source>
        <dbReference type="SAM" id="SignalP"/>
    </source>
</evidence>
<dbReference type="FunFam" id="2.60.40.10:FF:000078">
    <property type="entry name" value="Neuronal cell adhesion molecule"/>
    <property type="match status" value="1"/>
</dbReference>
<dbReference type="SUPFAM" id="SSF48726">
    <property type="entry name" value="Immunoglobulin"/>
    <property type="match status" value="6"/>
</dbReference>
<keyword evidence="13" id="KW-0966">Cell projection</keyword>
<feature type="chain" id="PRO_5039380528" description="Neural cell adhesion molecule L1" evidence="19">
    <location>
        <begin position="36"/>
        <end position="1290"/>
    </location>
</feature>
<evidence type="ECO:0000256" key="8">
    <source>
        <dbReference type="ARBA" id="ARBA00022889"/>
    </source>
</evidence>
<dbReference type="OrthoDB" id="6244967at2759"/>
<evidence type="ECO:0000259" key="20">
    <source>
        <dbReference type="PROSITE" id="PS50835"/>
    </source>
</evidence>
<keyword evidence="10 18" id="KW-0472">Membrane</keyword>
<evidence type="ECO:0000256" key="4">
    <source>
        <dbReference type="ARBA" id="ARBA00022475"/>
    </source>
</evidence>
<dbReference type="InterPro" id="IPR036179">
    <property type="entry name" value="Ig-like_dom_sf"/>
</dbReference>
<evidence type="ECO:0000256" key="15">
    <source>
        <dbReference type="ARBA" id="ARBA00060042"/>
    </source>
</evidence>
<dbReference type="SUPFAM" id="SSF49265">
    <property type="entry name" value="Fibronectin type III"/>
    <property type="match status" value="3"/>
</dbReference>
<evidence type="ECO:0000256" key="13">
    <source>
        <dbReference type="ARBA" id="ARBA00023273"/>
    </source>
</evidence>
<dbReference type="Proteomes" id="UP001046870">
    <property type="component" value="Chromosome 5"/>
</dbReference>
<feature type="domain" description="Ig-like" evidence="20">
    <location>
        <begin position="148"/>
        <end position="238"/>
    </location>
</feature>
<feature type="domain" description="Ig-like" evidence="20">
    <location>
        <begin position="439"/>
        <end position="526"/>
    </location>
</feature>
<keyword evidence="7" id="KW-0677">Repeat</keyword>
<keyword evidence="5 18" id="KW-0812">Transmembrane</keyword>
<feature type="region of interest" description="Disordered" evidence="17">
    <location>
        <begin position="1175"/>
        <end position="1213"/>
    </location>
</feature>
<dbReference type="Gene3D" id="2.60.40.10">
    <property type="entry name" value="Immunoglobulins"/>
    <property type="match status" value="11"/>
</dbReference>
<dbReference type="CDD" id="cd00063">
    <property type="entry name" value="FN3"/>
    <property type="match status" value="5"/>
</dbReference>
<gene>
    <name evidence="22" type="ORF">MATL_G00068490</name>
</gene>
<evidence type="ECO:0000256" key="5">
    <source>
        <dbReference type="ARBA" id="ARBA00022692"/>
    </source>
</evidence>
<accession>A0A9D3Q3X0</accession>
<dbReference type="PROSITE" id="PS50835">
    <property type="entry name" value="IG_LIKE"/>
    <property type="match status" value="6"/>
</dbReference>
<feature type="domain" description="Fibronectin type-III" evidence="21">
    <location>
        <begin position="946"/>
        <end position="1042"/>
    </location>
</feature>
<evidence type="ECO:0000256" key="9">
    <source>
        <dbReference type="ARBA" id="ARBA00022989"/>
    </source>
</evidence>
<dbReference type="InterPro" id="IPR026966">
    <property type="entry name" value="Neurofascin/L1/NrCAM_C"/>
</dbReference>
<dbReference type="InterPro" id="IPR003599">
    <property type="entry name" value="Ig_sub"/>
</dbReference>
<reference evidence="22" key="1">
    <citation type="submission" date="2021-01" db="EMBL/GenBank/DDBJ databases">
        <authorList>
            <person name="Zahm M."/>
            <person name="Roques C."/>
            <person name="Cabau C."/>
            <person name="Klopp C."/>
            <person name="Donnadieu C."/>
            <person name="Jouanno E."/>
            <person name="Lampietro C."/>
            <person name="Louis A."/>
            <person name="Herpin A."/>
            <person name="Echchiki A."/>
            <person name="Berthelot C."/>
            <person name="Parey E."/>
            <person name="Roest-Crollius H."/>
            <person name="Braasch I."/>
            <person name="Postlethwait J."/>
            <person name="Bobe J."/>
            <person name="Montfort J."/>
            <person name="Bouchez O."/>
            <person name="Begum T."/>
            <person name="Mejri S."/>
            <person name="Adams A."/>
            <person name="Chen W.-J."/>
            <person name="Guiguen Y."/>
        </authorList>
    </citation>
    <scope>NUCLEOTIDE SEQUENCE</scope>
    <source>
        <strain evidence="22">YG-15Mar2019-1</strain>
        <tissue evidence="22">Brain</tissue>
    </source>
</reference>
<feature type="domain" description="Ig-like" evidence="20">
    <location>
        <begin position="528"/>
        <end position="619"/>
    </location>
</feature>
<keyword evidence="8" id="KW-0130">Cell adhesion</keyword>
<evidence type="ECO:0000256" key="1">
    <source>
        <dbReference type="ARBA" id="ARBA00004251"/>
    </source>
</evidence>
<dbReference type="EMBL" id="JAFDVH010000005">
    <property type="protein sequence ID" value="KAG7477340.1"/>
    <property type="molecule type" value="Genomic_DNA"/>
</dbReference>
<keyword evidence="6 19" id="KW-0732">Signal</keyword>
<dbReference type="PANTHER" id="PTHR44170:SF36">
    <property type="entry name" value="L1 CELL ADHESION MOLECULE"/>
    <property type="match status" value="1"/>
</dbReference>
<comment type="caution">
    <text evidence="22">The sequence shown here is derived from an EMBL/GenBank/DDBJ whole genome shotgun (WGS) entry which is preliminary data.</text>
</comment>
<dbReference type="FunFam" id="2.60.40.10:FF:002563">
    <property type="entry name" value="Neural cell adhesion molecule L1"/>
    <property type="match status" value="1"/>
</dbReference>
<dbReference type="FunFam" id="2.60.40.10:FF:000005">
    <property type="entry name" value="Neuronal cell adhesion molecule"/>
    <property type="match status" value="1"/>
</dbReference>
<feature type="transmembrane region" description="Helical" evidence="18">
    <location>
        <begin position="1144"/>
        <end position="1165"/>
    </location>
</feature>
<dbReference type="Pfam" id="PF00041">
    <property type="entry name" value="fn3"/>
    <property type="match status" value="4"/>
</dbReference>
<keyword evidence="9 18" id="KW-1133">Transmembrane helix</keyword>
<feature type="domain" description="Fibronectin type-III" evidence="21">
    <location>
        <begin position="1044"/>
        <end position="1130"/>
    </location>
</feature>
<comment type="similarity">
    <text evidence="3">Belongs to the immunoglobulin superfamily. L1/neurofascin/NgCAM family.</text>
</comment>
<keyword evidence="23" id="KW-1185">Reference proteome</keyword>
<feature type="domain" description="Ig-like" evidence="20">
    <location>
        <begin position="253"/>
        <end position="341"/>
    </location>
</feature>
<evidence type="ECO:0000256" key="11">
    <source>
        <dbReference type="ARBA" id="ARBA00023157"/>
    </source>
</evidence>
<evidence type="ECO:0000256" key="14">
    <source>
        <dbReference type="ARBA" id="ARBA00023319"/>
    </source>
</evidence>
<dbReference type="GO" id="GO:0030426">
    <property type="term" value="C:growth cone"/>
    <property type="evidence" value="ECO:0007669"/>
    <property type="project" value="UniProtKB-SubCell"/>
</dbReference>
<feature type="domain" description="Fibronectin type-III" evidence="21">
    <location>
        <begin position="626"/>
        <end position="721"/>
    </location>
</feature>
<feature type="domain" description="Ig-like" evidence="20">
    <location>
        <begin position="51"/>
        <end position="144"/>
    </location>
</feature>
<dbReference type="InterPro" id="IPR036116">
    <property type="entry name" value="FN3_sf"/>
</dbReference>
<feature type="signal peptide" evidence="19">
    <location>
        <begin position="1"/>
        <end position="35"/>
    </location>
</feature>
<keyword evidence="14" id="KW-0393">Immunoglobulin domain</keyword>
<feature type="domain" description="Fibronectin type-III" evidence="21">
    <location>
        <begin position="825"/>
        <end position="942"/>
    </location>
</feature>
<dbReference type="InterPro" id="IPR013106">
    <property type="entry name" value="Ig_V-set"/>
</dbReference>
<keyword evidence="12" id="KW-0325">Glycoprotein</keyword>
<evidence type="ECO:0000313" key="22">
    <source>
        <dbReference type="EMBL" id="KAG7477340.1"/>
    </source>
</evidence>